<evidence type="ECO:0008006" key="3">
    <source>
        <dbReference type="Google" id="ProtNLM"/>
    </source>
</evidence>
<gene>
    <name evidence="1" type="ORF">CLO192961_LOCUS143097</name>
</gene>
<dbReference type="Proteomes" id="UP000766486">
    <property type="component" value="Unassembled WGS sequence"/>
</dbReference>
<comment type="caution">
    <text evidence="1">The sequence shown here is derived from an EMBL/GenBank/DDBJ whole genome shotgun (WGS) entry which is preliminary data.</text>
</comment>
<accession>A0ABY6U1G7</accession>
<organism evidence="1 2">
    <name type="scientific">Bionectria ochroleuca</name>
    <name type="common">Gliocladium roseum</name>
    <dbReference type="NCBI Taxonomy" id="29856"/>
    <lineage>
        <taxon>Eukaryota</taxon>
        <taxon>Fungi</taxon>
        <taxon>Dikarya</taxon>
        <taxon>Ascomycota</taxon>
        <taxon>Pezizomycotina</taxon>
        <taxon>Sordariomycetes</taxon>
        <taxon>Hypocreomycetidae</taxon>
        <taxon>Hypocreales</taxon>
        <taxon>Bionectriaceae</taxon>
        <taxon>Clonostachys</taxon>
    </lineage>
</organism>
<evidence type="ECO:0000313" key="1">
    <source>
        <dbReference type="EMBL" id="VUC24441.1"/>
    </source>
</evidence>
<reference evidence="1 2" key="1">
    <citation type="submission" date="2019-06" db="EMBL/GenBank/DDBJ databases">
        <authorList>
            <person name="Broberg M."/>
        </authorList>
    </citation>
    <scope>NUCLEOTIDE SEQUENCE [LARGE SCALE GENOMIC DNA]</scope>
</reference>
<keyword evidence="2" id="KW-1185">Reference proteome</keyword>
<dbReference type="EMBL" id="CABFNS010000720">
    <property type="protein sequence ID" value="VUC24441.1"/>
    <property type="molecule type" value="Genomic_DNA"/>
</dbReference>
<name>A0ABY6U1G7_BIOOC</name>
<evidence type="ECO:0000313" key="2">
    <source>
        <dbReference type="Proteomes" id="UP000766486"/>
    </source>
</evidence>
<sequence>MLSKIESMAPQVLARIAGHCDSDTFKALTSTSLHMRFQLRDCRHKNVHVEIERYSDLTHTRHILKYLQTRTRTSECIIIGSMTFTINASNKRKRASSEKTPFTDLPLLILDCIGAVRSLRILTLEIQHLDVLQENCFFGLLKGFKIQADNVHVNASPRIMQRVIQNSPQVQALHIFREVNINHHFVFGRNLRGLYLNIRRGQNGYRKEIPTIDGDLLDSLMVQCPCLEELVLYQWLEQRETLTQVEQASGTRNVIDISTFWRFFSKNIRKLQKLPGLRRLAITIDVGVASELGRQWYGEHESSEFYMNCICQIAAHLLQLNEIAIFDAGDFYWHGIKTHYTGMNIKVHSLRKESKGFPTSITLGTTTRAC</sequence>
<proteinExistence type="predicted"/>
<protein>
    <recommendedName>
        <fullName evidence="3">F-box domain-containing protein</fullName>
    </recommendedName>
</protein>